<reference evidence="4 5" key="1">
    <citation type="submission" date="2021-02" db="EMBL/GenBank/DDBJ databases">
        <title>Variation within the Batrachochytrium salamandrivorans European outbreak.</title>
        <authorList>
            <person name="Kelly M."/>
            <person name="Pasmans F."/>
            <person name="Shea T.P."/>
            <person name="Munoz J.F."/>
            <person name="Carranza S."/>
            <person name="Cuomo C.A."/>
            <person name="Martel A."/>
        </authorList>
    </citation>
    <scope>NUCLEOTIDE SEQUENCE [LARGE SCALE GENOMIC DNA]</scope>
    <source>
        <strain evidence="4 5">AMFP18/2</strain>
    </source>
</reference>
<evidence type="ECO:0000259" key="3">
    <source>
        <dbReference type="Pfam" id="PF03914"/>
    </source>
</evidence>
<name>A0ABQ8FD57_9FUNG</name>
<feature type="compositionally biased region" description="Acidic residues" evidence="2">
    <location>
        <begin position="1072"/>
        <end position="1081"/>
    </location>
</feature>
<feature type="region of interest" description="Disordered" evidence="2">
    <location>
        <begin position="170"/>
        <end position="269"/>
    </location>
</feature>
<feature type="compositionally biased region" description="Acidic residues" evidence="2">
    <location>
        <begin position="1291"/>
        <end position="1302"/>
    </location>
</feature>
<comment type="similarity">
    <text evidence="1">Belongs to the CBF/MAK21 family.</text>
</comment>
<feature type="region of interest" description="Disordered" evidence="2">
    <location>
        <begin position="605"/>
        <end position="654"/>
    </location>
</feature>
<feature type="compositionally biased region" description="Acidic residues" evidence="2">
    <location>
        <begin position="1130"/>
        <end position="1146"/>
    </location>
</feature>
<feature type="region of interest" description="Disordered" evidence="2">
    <location>
        <begin position="1093"/>
        <end position="1244"/>
    </location>
</feature>
<feature type="compositionally biased region" description="Basic residues" evidence="2">
    <location>
        <begin position="1308"/>
        <end position="1321"/>
    </location>
</feature>
<dbReference type="SUPFAM" id="SSF48371">
    <property type="entry name" value="ARM repeat"/>
    <property type="match status" value="1"/>
</dbReference>
<feature type="compositionally biased region" description="Acidic residues" evidence="2">
    <location>
        <begin position="175"/>
        <end position="192"/>
    </location>
</feature>
<feature type="region of interest" description="Disordered" evidence="2">
    <location>
        <begin position="1060"/>
        <end position="1081"/>
    </location>
</feature>
<feature type="region of interest" description="Disordered" evidence="2">
    <location>
        <begin position="71"/>
        <end position="93"/>
    </location>
</feature>
<keyword evidence="5" id="KW-1185">Reference proteome</keyword>
<evidence type="ECO:0000256" key="1">
    <source>
        <dbReference type="ARBA" id="ARBA00007797"/>
    </source>
</evidence>
<evidence type="ECO:0000256" key="2">
    <source>
        <dbReference type="SAM" id="MobiDB-lite"/>
    </source>
</evidence>
<gene>
    <name evidence="4" type="ORF">BASA50_005455</name>
</gene>
<proteinExistence type="inferred from homology"/>
<dbReference type="PANTHER" id="PTHR12048:SF0">
    <property type="entry name" value="CCAAT_ENHANCER-BINDING PROTEIN ZETA"/>
    <property type="match status" value="1"/>
</dbReference>
<dbReference type="InterPro" id="IPR005612">
    <property type="entry name" value="CCAAT-binding_factor"/>
</dbReference>
<feature type="compositionally biased region" description="Acidic residues" evidence="2">
    <location>
        <begin position="1106"/>
        <end position="1121"/>
    </location>
</feature>
<dbReference type="EMBL" id="JAFCIX010000260">
    <property type="protein sequence ID" value="KAH6595982.1"/>
    <property type="molecule type" value="Genomic_DNA"/>
</dbReference>
<dbReference type="PANTHER" id="PTHR12048">
    <property type="entry name" value="CCAAT-BINDING FACTOR-RELATED"/>
    <property type="match status" value="1"/>
</dbReference>
<feature type="region of interest" description="Disordered" evidence="2">
    <location>
        <begin position="1281"/>
        <end position="1336"/>
    </location>
</feature>
<feature type="region of interest" description="Disordered" evidence="2">
    <location>
        <begin position="121"/>
        <end position="145"/>
    </location>
</feature>
<dbReference type="InterPro" id="IPR040155">
    <property type="entry name" value="CEBPZ/Mak21-like"/>
</dbReference>
<evidence type="ECO:0000313" key="5">
    <source>
        <dbReference type="Proteomes" id="UP001648503"/>
    </source>
</evidence>
<feature type="compositionally biased region" description="Acidic residues" evidence="2">
    <location>
        <begin position="1188"/>
        <end position="1224"/>
    </location>
</feature>
<dbReference type="Proteomes" id="UP001648503">
    <property type="component" value="Unassembled WGS sequence"/>
</dbReference>
<protein>
    <recommendedName>
        <fullName evidence="3">CCAAT-binding factor domain-containing protein</fullName>
    </recommendedName>
</protein>
<feature type="compositionally biased region" description="Polar residues" evidence="2">
    <location>
        <begin position="637"/>
        <end position="648"/>
    </location>
</feature>
<organism evidence="4 5">
    <name type="scientific">Batrachochytrium salamandrivorans</name>
    <dbReference type="NCBI Taxonomy" id="1357716"/>
    <lineage>
        <taxon>Eukaryota</taxon>
        <taxon>Fungi</taxon>
        <taxon>Fungi incertae sedis</taxon>
        <taxon>Chytridiomycota</taxon>
        <taxon>Chytridiomycota incertae sedis</taxon>
        <taxon>Chytridiomycetes</taxon>
        <taxon>Rhizophydiales</taxon>
        <taxon>Rhizophydiales incertae sedis</taxon>
        <taxon>Batrachochytrium</taxon>
    </lineage>
</organism>
<dbReference type="InterPro" id="IPR016024">
    <property type="entry name" value="ARM-type_fold"/>
</dbReference>
<dbReference type="Pfam" id="PF03914">
    <property type="entry name" value="CBF"/>
    <property type="match status" value="1"/>
</dbReference>
<feature type="compositionally biased region" description="Basic residues" evidence="2">
    <location>
        <begin position="613"/>
        <end position="636"/>
    </location>
</feature>
<accession>A0ABQ8FD57</accession>
<sequence>MAKIVKTVKHTAKMEKTVNHTAKMEKTVNHTAKMEKTVNHTAKMAKTVKTPAAEIGISSHNQSANSLGAMSIDPTENAPTSKPTLRARPRHSASRMRLLREITSLGGDATDLDLLEDVLSGSEREDNDEDGTAINRGSNAAPATEQDEQILMKDLMAFMTGQLNIDPSKSAVEVASEDDGSDSQENEQDDDQDKPAPKKDTVAIPLKADKSRITSIPAQPAVPKEPVRKASQVHDTLAESSRTQTNYNDYEDENENETADADDTGATYGKEDEADVQQMVAQLLKGETPVDKLQLDLLIEPSTSWWDTPLGKIDPISSLGTPVNPEGVSQKYVLAKSLWEEEMRKFDKVKQSTGSRADKDFISTILKSGTTTDKISALTLLIQEAPLHKFALLNDHLIHGMARKKSRREAMLTIDSIKDLFLNSILPDRKLKYFVDRPVFSKNVTRKHLILWVFEDSLKKAYFSFIQLIEELAKDPLSHVKNKMMACVFDLLATKPEEEQNLLLLLVNKLGDLDKKLASKSVHLLSQLVLRHPAMKIVIIKEIERLLFRSNIAERAQYYAVTFLNQIVLTHGEADTKAANLLIDVYFKLFESLVHKIRLKEDTAAVKPGNGKPVKKSKNSRYRKQDKHSKHGKKNSKATGGSSTTALPSSEAGDGLKSVDGVDSKMMAALLTGVNRAFPFAKLDSEVFELHLNTLFKITHIATFNTCIQSLTLIFQVQSSRQMVSDRFYRALYDTLLDQRLFEASKQSMYLNLLFKALRADDAMNRVRSFVKRLVQICFRAQVPLICGSLFLVSELAKHHLGLWAFITQPEDHDDEEHFVDAPLTLDIADLRSVKGEADSGQDKDNLTNTSAQTMDAVSTSISTHTVPSTTAANAAGSVRKYDGRKRDPLYTNADQVCLWELCAFSTHFHPTVSLYARTLLSGSPIVIPSISTNYDPLLNHTLSRFLDRFVFKTPKKAKSVYHGSSLMQPRVMNTSSALSGDASGAADASSSMFLSDNLLAGGRRKQNILYADAEHNGDMVSLDDRPANLVHWARQDKVGVSPDDMFFYKFFTERTAKTRHRKGAAGHSDDLDGDDFDSDQDIEDDVAWEAMTQSSGFPSGGNGDDPIDSDDDDAIDDDDAMGPFSGDDHEGDETGEFDDEIDFQVDPDAASEGGSDLSNDGDMDAWASQSTLKTVARRSGVDSADADHDDEQDEDADEFDADLADAFIDEEDDDDDDEDDEVASVEAGDAAGPSDTKATKGAKRLRLKDRLKTRALEMGYSGDYFTGGDGNEFASADDFSALLDRRDNEDAMDAEDGDGDDMPTGRGGRKHTGSTKRSGKRGLTTDVSLRKKQRK</sequence>
<feature type="domain" description="CCAAT-binding factor" evidence="3">
    <location>
        <begin position="707"/>
        <end position="917"/>
    </location>
</feature>
<comment type="caution">
    <text evidence="4">The sequence shown here is derived from an EMBL/GenBank/DDBJ whole genome shotgun (WGS) entry which is preliminary data.</text>
</comment>
<feature type="compositionally biased region" description="Basic and acidic residues" evidence="2">
    <location>
        <begin position="193"/>
        <end position="212"/>
    </location>
</feature>
<feature type="compositionally biased region" description="Acidic residues" evidence="2">
    <location>
        <begin position="249"/>
        <end position="263"/>
    </location>
</feature>
<evidence type="ECO:0000313" key="4">
    <source>
        <dbReference type="EMBL" id="KAH6595982.1"/>
    </source>
</evidence>